<reference evidence="3" key="1">
    <citation type="submission" date="2007-12" db="EMBL/GenBank/DDBJ databases">
        <title>Annotation of Entamoeba dispar SAW760.</title>
        <authorList>
            <person name="Lorenzi H."/>
            <person name="Inman J."/>
            <person name="Schobel S."/>
            <person name="Amedeo P."/>
            <person name="Caler E."/>
        </authorList>
    </citation>
    <scope>NUCLEOTIDE SEQUENCE [LARGE SCALE GENOMIC DNA]</scope>
    <source>
        <strain evidence="3">ATCC PRA-260 / SAW760</strain>
    </source>
</reference>
<dbReference type="VEuPathDB" id="AmoebaDB:EDI_161190"/>
<feature type="region of interest" description="Disordered" evidence="1">
    <location>
        <begin position="35"/>
        <end position="63"/>
    </location>
</feature>
<protein>
    <submittedName>
        <fullName evidence="2">Uncharacterized protein</fullName>
    </submittedName>
</protein>
<feature type="compositionally biased region" description="Acidic residues" evidence="1">
    <location>
        <begin position="35"/>
        <end position="60"/>
    </location>
</feature>
<name>B0E919_ENTDS</name>
<accession>B0E919</accession>
<keyword evidence="3" id="KW-1185">Reference proteome</keyword>
<organism evidence="3">
    <name type="scientific">Entamoeba dispar (strain ATCC PRA-260 / SAW760)</name>
    <dbReference type="NCBI Taxonomy" id="370354"/>
    <lineage>
        <taxon>Eukaryota</taxon>
        <taxon>Amoebozoa</taxon>
        <taxon>Evosea</taxon>
        <taxon>Archamoebae</taxon>
        <taxon>Mastigamoebida</taxon>
        <taxon>Entamoebidae</taxon>
        <taxon>Entamoeba</taxon>
    </lineage>
</organism>
<evidence type="ECO:0000313" key="3">
    <source>
        <dbReference type="Proteomes" id="UP000008076"/>
    </source>
</evidence>
<proteinExistence type="predicted"/>
<dbReference type="Proteomes" id="UP000008076">
    <property type="component" value="Unassembled WGS sequence"/>
</dbReference>
<dbReference type="KEGG" id="edi:EDI_161190"/>
<evidence type="ECO:0000313" key="2">
    <source>
        <dbReference type="EMBL" id="EDR28976.1"/>
    </source>
</evidence>
<evidence type="ECO:0000256" key="1">
    <source>
        <dbReference type="SAM" id="MobiDB-lite"/>
    </source>
</evidence>
<dbReference type="GeneID" id="5879778"/>
<gene>
    <name evidence="2" type="ORF">EDI_161190</name>
</gene>
<sequence length="373" mass="44096">MKLFHLTMNMKLNENDLIETLKSILMKNIKNIEEDNDDDENTCYDDKENNEEEENDDDQLFEPNTSDIIKSIDGTNTLQDNIKQLIEEAKGININKGLIVEGFFGYLKKIINHSNLPLYLLTDNIYAIGNTMFNNIISIDLHDEIIDKNDLHFKLLNEFSKKILKSQYNLLNNKVLCDEIQYCISYQIRSVNHKVAWYCYHLMKERKNMSLKYLINYDDLPSFAFKSKQTRINWTDKSISNIELPKSYSLIGNVVVNKMKHNTNVHPRNKVEFRKRKSKEVFFNEIAPFQMKKYVISERSKNDEDKIINDDNEIIEEDNVEERMSSIHSHNSIIKISQNETYINEIHEYDSILTEDEFEKIMKTFNVPQKCML</sequence>
<dbReference type="AlphaFoldDB" id="B0E919"/>
<dbReference type="EMBL" id="DS548251">
    <property type="protein sequence ID" value="EDR28976.1"/>
    <property type="molecule type" value="Genomic_DNA"/>
</dbReference>
<dbReference type="RefSeq" id="XP_001734851.1">
    <property type="nucleotide sequence ID" value="XM_001734799.1"/>
</dbReference>
<dbReference type="eggNOG" id="ENOG502RCWY">
    <property type="taxonomic scope" value="Eukaryota"/>
</dbReference>
<dbReference type="OrthoDB" id="32321at2759"/>